<evidence type="ECO:0000313" key="5">
    <source>
        <dbReference type="Proteomes" id="UP000060390"/>
    </source>
</evidence>
<sequence length="259" mass="28635">MGYDDLEGLVGLFCRRYDLIDALADGPRSKNELESDLDVSRSTVDRAVRSLEAEGILVREGGSVSLTFLGRVTLKGYQQLREGLVGLHRAKSMFAPVDTEEMVPFELFRGADVVTADPKAPHRPVAALAQFLDDMSEVQSVVKGLMADYVRMYHTQIVENRLDAELVVESSVLDDLIATYWDPVSDALSSDRLVVYETSSEPPYSVKIGESDTTEVAVITYGEQGVSGFLRSDNDRAVSWARRVYERTKSEASLVAPMD</sequence>
<dbReference type="AlphaFoldDB" id="A0A0F7PC31"/>
<evidence type="ECO:0000259" key="1">
    <source>
        <dbReference type="Pfam" id="PF08350"/>
    </source>
</evidence>
<evidence type="ECO:0000313" key="6">
    <source>
        <dbReference type="Proteomes" id="UP000069906"/>
    </source>
</evidence>
<dbReference type="HOGENOM" id="CLU_071220_1_1_2"/>
<accession>A0A0F7PC31</accession>
<evidence type="ECO:0000313" key="4">
    <source>
        <dbReference type="EMBL" id="ALG82100.1"/>
    </source>
</evidence>
<dbReference type="CDD" id="cd00090">
    <property type="entry name" value="HTH_ARSR"/>
    <property type="match status" value="1"/>
</dbReference>
<dbReference type="EMBL" id="CP008874">
    <property type="protein sequence ID" value="AKH97705.1"/>
    <property type="molecule type" value="Genomic_DNA"/>
</dbReference>
<dbReference type="Gene3D" id="1.10.10.10">
    <property type="entry name" value="Winged helix-like DNA-binding domain superfamily/Winged helix DNA-binding domain"/>
    <property type="match status" value="1"/>
</dbReference>
<reference evidence="4 5" key="3">
    <citation type="journal article" date="2016" name="Stand. Genomic Sci.">
        <title>Complete genome sequence of 'Halanaeroarchaeum sulfurireducens' M27-SA2, a sulfur-reducing and acetate-oxidizing haloarchaeon from the deep-sea hypersaline anoxic lake Medee.</title>
        <authorList>
            <person name="Messina E."/>
            <person name="Sorokin D.Y."/>
            <person name="Kublanov I.V."/>
            <person name="Toshchakov S."/>
            <person name="Lopatina A."/>
            <person name="Arcadi E."/>
            <person name="Smedile F."/>
            <person name="La Spada G."/>
            <person name="La Cono V."/>
            <person name="Yakimov M.M."/>
        </authorList>
    </citation>
    <scope>NUCLEOTIDE SEQUENCE [LARGE SCALE GENOMIC DNA]</scope>
    <source>
        <strain evidence="4 5">M27-SA2</strain>
    </source>
</reference>
<proteinExistence type="predicted"/>
<dbReference type="Proteomes" id="UP000069906">
    <property type="component" value="Chromosome"/>
</dbReference>
<feature type="domain" description="Methanogenesis regulatory protein FilR1 middle" evidence="1">
    <location>
        <begin position="121"/>
        <end position="250"/>
    </location>
</feature>
<dbReference type="OrthoDB" id="11410at2157"/>
<gene>
    <name evidence="4" type="ORF">HLASA_1206</name>
    <name evidence="3" type="ORF">HLASF_1218</name>
</gene>
<reference evidence="5" key="2">
    <citation type="submission" date="2015-05" db="EMBL/GenBank/DDBJ databases">
        <title>Complete genome sequence of Halanaeroarchaeum sulfurireducens type strain M27-SA2, a sulfate-reducer haloarchaeon from marine anoxic lake Medee.</title>
        <authorList>
            <person name="Messina E."/>
            <person name="Kublanov I.V."/>
            <person name="Toshchakov S."/>
            <person name="Arcadi E."/>
            <person name="La Spada G."/>
            <person name="La Cono V."/>
            <person name="Yakimov M.M."/>
        </authorList>
    </citation>
    <scope>NUCLEOTIDE SEQUENCE [LARGE SCALE GENOMIC DNA]</scope>
    <source>
        <strain evidence="5">M27-SA2</strain>
    </source>
</reference>
<dbReference type="GeneID" id="26010554"/>
<name>A0A0F7PC31_9EURY</name>
<dbReference type="KEGG" id="hsf:HLASA_1206"/>
<dbReference type="InterPro" id="IPR011991">
    <property type="entry name" value="ArsR-like_HTH"/>
</dbReference>
<dbReference type="InterPro" id="IPR036390">
    <property type="entry name" value="WH_DNA-bd_sf"/>
</dbReference>
<dbReference type="KEGG" id="hsu:HLASF_1218"/>
<dbReference type="PATRIC" id="fig|1604004.4.peg.1279"/>
<dbReference type="Pfam" id="PF08350">
    <property type="entry name" value="FilR1_middle"/>
    <property type="match status" value="1"/>
</dbReference>
<organism evidence="3 6">
    <name type="scientific">Halanaeroarchaeum sulfurireducens</name>
    <dbReference type="NCBI Taxonomy" id="1604004"/>
    <lineage>
        <taxon>Archaea</taxon>
        <taxon>Methanobacteriati</taxon>
        <taxon>Methanobacteriota</taxon>
        <taxon>Stenosarchaea group</taxon>
        <taxon>Halobacteria</taxon>
        <taxon>Halobacteriales</taxon>
        <taxon>Halobacteriaceae</taxon>
        <taxon>Halanaeroarchaeum</taxon>
    </lineage>
</organism>
<protein>
    <submittedName>
        <fullName evidence="3">MarR family transcriptional regulator</fullName>
    </submittedName>
</protein>
<evidence type="ECO:0000313" key="3">
    <source>
        <dbReference type="EMBL" id="AKH97705.1"/>
    </source>
</evidence>
<dbReference type="EMBL" id="CP011564">
    <property type="protein sequence ID" value="ALG82100.1"/>
    <property type="molecule type" value="Genomic_DNA"/>
</dbReference>
<dbReference type="Pfam" id="PF25213">
    <property type="entry name" value="HVO_A0261_N"/>
    <property type="match status" value="1"/>
</dbReference>
<evidence type="ECO:0000259" key="2">
    <source>
        <dbReference type="Pfam" id="PF25213"/>
    </source>
</evidence>
<reference evidence="3 6" key="1">
    <citation type="journal article" date="2015" name="ISME J.">
        <title>Elemental sulfur and acetate can support life of a novel strictly anaerobic haloarchaeon.</title>
        <authorList>
            <person name="Sorokin D.Y."/>
            <person name="Kublanov I.V."/>
            <person name="Gavrilov S.N."/>
            <person name="Rojo D."/>
            <person name="Roman P."/>
            <person name="Golyshin P.N."/>
            <person name="Slepak V.Z."/>
            <person name="Smedile F."/>
            <person name="Ferrer M."/>
            <person name="Messina E."/>
            <person name="La Cono V."/>
            <person name="Yakimov M.M."/>
        </authorList>
    </citation>
    <scope>NUCLEOTIDE SEQUENCE [LARGE SCALE GENOMIC DNA]</scope>
    <source>
        <strain evidence="3 6">HSR2</strain>
    </source>
</reference>
<feature type="domain" description="HVO-A0261-like N-terminal" evidence="2">
    <location>
        <begin position="14"/>
        <end position="82"/>
    </location>
</feature>
<dbReference type="InterPro" id="IPR036388">
    <property type="entry name" value="WH-like_DNA-bd_sf"/>
</dbReference>
<dbReference type="Proteomes" id="UP000060390">
    <property type="component" value="Chromosome"/>
</dbReference>
<dbReference type="InterPro" id="IPR013561">
    <property type="entry name" value="FilR1_middle_dom"/>
</dbReference>
<dbReference type="SUPFAM" id="SSF46785">
    <property type="entry name" value="Winged helix' DNA-binding domain"/>
    <property type="match status" value="1"/>
</dbReference>
<keyword evidence="6" id="KW-1185">Reference proteome</keyword>
<dbReference type="InterPro" id="IPR057527">
    <property type="entry name" value="HVO_A0261-like_N"/>
</dbReference>
<dbReference type="RefSeq" id="WP_050048429.1">
    <property type="nucleotide sequence ID" value="NZ_CP008874.1"/>
</dbReference>